<keyword evidence="4 7" id="KW-0560">Oxidoreductase</keyword>
<keyword evidence="2" id="KW-0285">Flavoprotein</keyword>
<feature type="transmembrane region" description="Helical" evidence="5">
    <location>
        <begin position="7"/>
        <end position="26"/>
    </location>
</feature>
<evidence type="ECO:0000256" key="4">
    <source>
        <dbReference type="ARBA" id="ARBA00023002"/>
    </source>
</evidence>
<comment type="cofactor">
    <cofactor evidence="1">
        <name>FAD</name>
        <dbReference type="ChEBI" id="CHEBI:57692"/>
    </cofactor>
</comment>
<keyword evidence="5" id="KW-0812">Transmembrane</keyword>
<dbReference type="SUPFAM" id="SSF51905">
    <property type="entry name" value="FAD/NAD(P)-binding domain"/>
    <property type="match status" value="1"/>
</dbReference>
<organism evidence="7 8">
    <name type="scientific">Bacillus lumedeiriae</name>
    <dbReference type="NCBI Taxonomy" id="3058829"/>
    <lineage>
        <taxon>Bacteria</taxon>
        <taxon>Bacillati</taxon>
        <taxon>Bacillota</taxon>
        <taxon>Bacilli</taxon>
        <taxon>Bacillales</taxon>
        <taxon>Bacillaceae</taxon>
        <taxon>Bacillus</taxon>
    </lineage>
</organism>
<feature type="domain" description="FAD dependent oxidoreductase" evidence="6">
    <location>
        <begin position="8"/>
        <end position="362"/>
    </location>
</feature>
<dbReference type="Pfam" id="PF01266">
    <property type="entry name" value="DAO"/>
    <property type="match status" value="1"/>
</dbReference>
<evidence type="ECO:0000256" key="2">
    <source>
        <dbReference type="ARBA" id="ARBA00022630"/>
    </source>
</evidence>
<reference evidence="7 8" key="1">
    <citation type="submission" date="2023-07" db="EMBL/GenBank/DDBJ databases">
        <title>Bacillus lucianemedeirus sp. nov, a new species isolated from an immunobiological production facility.</title>
        <authorList>
            <person name="Costa L.V."/>
            <person name="Miranda R.V.S.L."/>
            <person name="Brandao M.L.L."/>
            <person name="Reis C.M.F."/>
            <person name="Frazao A.M."/>
            <person name="Cruz F.V."/>
            <person name="Baio P.V.P."/>
            <person name="Veras J.F.C."/>
            <person name="Ramos J.N."/>
            <person name="Vieira V."/>
        </authorList>
    </citation>
    <scope>NUCLEOTIDE SEQUENCE [LARGE SCALE GENOMIC DNA]</scope>
    <source>
        <strain evidence="7 8">B190/17</strain>
    </source>
</reference>
<dbReference type="InterPro" id="IPR045170">
    <property type="entry name" value="MTOX"/>
</dbReference>
<evidence type="ECO:0000256" key="3">
    <source>
        <dbReference type="ARBA" id="ARBA00022827"/>
    </source>
</evidence>
<sequence length="394" mass="43261">MIMSTHFDVIVVGAGSMGMAAGYYLAKQGVKTLLIDAFDPPHSSGSHHGDTRIMRHAYGMGSEYVPLVLRAQALWDELGKKTEHKIFAQTGVLGFGPKGESEFIDKTIASAQEHSLPYELLYGEEINERWPGLNVPKDFAAILEPNSGVLFSENCIRAYRELATVNGASLLTNTPVEDVEIYQDSVKVQTRHESYTADKLIVTTGAWNGKMLAKLNLDLPLQAYRKTVAWFESDQSLYHPGHFPVFMSEIPTGIYFGFPNFGGEGIKVGRHDLGEPIDPDQSKRKFGAYSGDEGDVRSFLESYLPQAAGELKDGQVCMYTFTPDEHFIVDLHPEHAHVAVAAGFSGHGFKFASVIGEILSQLAMNGKTEHDISLFSIARPSLQIFPSGKTPQGC</sequence>
<accession>A0ABW8I927</accession>
<comment type="caution">
    <text evidence="7">The sequence shown here is derived from an EMBL/GenBank/DDBJ whole genome shotgun (WGS) entry which is preliminary data.</text>
</comment>
<dbReference type="GO" id="GO:0050131">
    <property type="term" value="F:N-methyl-L-amino-acid oxidase activity"/>
    <property type="evidence" value="ECO:0007669"/>
    <property type="project" value="UniProtKB-EC"/>
</dbReference>
<dbReference type="EC" id="1.5.3.2" evidence="7"/>
<dbReference type="PANTHER" id="PTHR10961:SF7">
    <property type="entry name" value="FAD DEPENDENT OXIDOREDUCTASE DOMAIN-CONTAINING PROTEIN"/>
    <property type="match status" value="1"/>
</dbReference>
<evidence type="ECO:0000259" key="6">
    <source>
        <dbReference type="Pfam" id="PF01266"/>
    </source>
</evidence>
<dbReference type="Gene3D" id="3.30.9.10">
    <property type="entry name" value="D-Amino Acid Oxidase, subunit A, domain 2"/>
    <property type="match status" value="1"/>
</dbReference>
<evidence type="ECO:0000313" key="8">
    <source>
        <dbReference type="Proteomes" id="UP001619911"/>
    </source>
</evidence>
<dbReference type="Gene3D" id="3.50.50.60">
    <property type="entry name" value="FAD/NAD(P)-binding domain"/>
    <property type="match status" value="1"/>
</dbReference>
<dbReference type="PANTHER" id="PTHR10961">
    <property type="entry name" value="PEROXISOMAL SARCOSINE OXIDASE"/>
    <property type="match status" value="1"/>
</dbReference>
<dbReference type="Proteomes" id="UP001619911">
    <property type="component" value="Unassembled WGS sequence"/>
</dbReference>
<keyword evidence="5" id="KW-1133">Transmembrane helix</keyword>
<proteinExistence type="predicted"/>
<dbReference type="InterPro" id="IPR006076">
    <property type="entry name" value="FAD-dep_OxRdtase"/>
</dbReference>
<dbReference type="RefSeq" id="WP_404316878.1">
    <property type="nucleotide sequence ID" value="NZ_JAUIYO010000006.1"/>
</dbReference>
<gene>
    <name evidence="7" type="primary">solA</name>
    <name evidence="7" type="ORF">QYG89_10050</name>
</gene>
<name>A0ABW8I927_9BACI</name>
<dbReference type="NCBIfam" id="NF008425">
    <property type="entry name" value="PRK11259.1"/>
    <property type="match status" value="1"/>
</dbReference>
<dbReference type="SUPFAM" id="SSF54373">
    <property type="entry name" value="FAD-linked reductases, C-terminal domain"/>
    <property type="match status" value="1"/>
</dbReference>
<evidence type="ECO:0000256" key="5">
    <source>
        <dbReference type="SAM" id="Phobius"/>
    </source>
</evidence>
<keyword evidence="5" id="KW-0472">Membrane</keyword>
<evidence type="ECO:0000313" key="7">
    <source>
        <dbReference type="EMBL" id="MFK2826004.1"/>
    </source>
</evidence>
<keyword evidence="8" id="KW-1185">Reference proteome</keyword>
<protein>
    <submittedName>
        <fullName evidence="7">N-methyl-L-tryptophan oxidase</fullName>
        <ecNumber evidence="7">1.5.3.2</ecNumber>
    </submittedName>
</protein>
<evidence type="ECO:0000256" key="1">
    <source>
        <dbReference type="ARBA" id="ARBA00001974"/>
    </source>
</evidence>
<keyword evidence="3" id="KW-0274">FAD</keyword>
<dbReference type="EMBL" id="JAUIYO010000006">
    <property type="protein sequence ID" value="MFK2826004.1"/>
    <property type="molecule type" value="Genomic_DNA"/>
</dbReference>
<dbReference type="InterPro" id="IPR036188">
    <property type="entry name" value="FAD/NAD-bd_sf"/>
</dbReference>